<name>A0ABY8H527_9MICC</name>
<dbReference type="InterPro" id="IPR030987">
    <property type="entry name" value="AbiV"/>
</dbReference>
<organism evidence="2 3">
    <name type="scientific">Citricoccus muralis</name>
    <dbReference type="NCBI Taxonomy" id="169134"/>
    <lineage>
        <taxon>Bacteria</taxon>
        <taxon>Bacillati</taxon>
        <taxon>Actinomycetota</taxon>
        <taxon>Actinomycetes</taxon>
        <taxon>Micrococcales</taxon>
        <taxon>Micrococcaceae</taxon>
        <taxon>Citricoccus</taxon>
    </lineage>
</organism>
<protein>
    <submittedName>
        <fullName evidence="2">AbiV family abortive infection protein</fullName>
    </submittedName>
</protein>
<dbReference type="Proteomes" id="UP001219037">
    <property type="component" value="Chromosome"/>
</dbReference>
<dbReference type="Pfam" id="PF18728">
    <property type="entry name" value="HEPN_AbiV"/>
    <property type="match status" value="1"/>
</dbReference>
<proteinExistence type="predicted"/>
<sequence length="284" mass="32394">MARRQHLPDNLSPEQVVALQDALLANADRLLRAALTALDEDDAALARSLGILGMEESGKAIALHERRVDMAHCAEGEVFVDDGLRKLWREHHLKLDIVHRFLMLEQYWFGVAPSDPEENAEVLGTIQEWKREHNSFKQRGFYVDVTPEGELLTPQDVTDPDVVRAVLEHVHQIGWQLRLGEHIEGRRQEDQARSVPPASEEKIEDMRRLTDRMDPEIVERMLKSMREGAEGTPINNAAYGFTLSDKPFKNVGRPGYEAHDRELHALWQSLHCDNGDDEEPEPPE</sequence>
<evidence type="ECO:0000256" key="1">
    <source>
        <dbReference type="SAM" id="MobiDB-lite"/>
    </source>
</evidence>
<dbReference type="NCBIfam" id="TIGR04498">
    <property type="entry name" value="AbiV_defense"/>
    <property type="match status" value="1"/>
</dbReference>
<dbReference type="EMBL" id="CP121252">
    <property type="protein sequence ID" value="WFP15752.1"/>
    <property type="molecule type" value="Genomic_DNA"/>
</dbReference>
<evidence type="ECO:0000313" key="3">
    <source>
        <dbReference type="Proteomes" id="UP001219037"/>
    </source>
</evidence>
<gene>
    <name evidence="2" type="ORF">P8192_10130</name>
</gene>
<feature type="region of interest" description="Disordered" evidence="1">
    <location>
        <begin position="185"/>
        <end position="205"/>
    </location>
</feature>
<accession>A0ABY8H527</accession>
<keyword evidence="3" id="KW-1185">Reference proteome</keyword>
<reference evidence="2 3" key="1">
    <citation type="submission" date="2023-04" db="EMBL/GenBank/DDBJ databases">
        <title>Funneling lignin-derived compounds into biodiesel using alkali-halophilic Citricoccus sp. P2.</title>
        <authorList>
            <person name="Luo C.-B."/>
        </authorList>
    </citation>
    <scope>NUCLEOTIDE SEQUENCE [LARGE SCALE GENOMIC DNA]</scope>
    <source>
        <strain evidence="2 3">P2</strain>
    </source>
</reference>
<dbReference type="RefSeq" id="WP_278156751.1">
    <property type="nucleotide sequence ID" value="NZ_CP121252.1"/>
</dbReference>
<evidence type="ECO:0000313" key="2">
    <source>
        <dbReference type="EMBL" id="WFP15752.1"/>
    </source>
</evidence>